<gene>
    <name evidence="1" type="ORF">PTTW11_03313</name>
</gene>
<evidence type="ECO:0000313" key="1">
    <source>
        <dbReference type="EMBL" id="CAE7021720.1"/>
    </source>
</evidence>
<proteinExistence type="predicted"/>
<accession>A0A6S6VUA8</accession>
<evidence type="ECO:0000313" key="2">
    <source>
        <dbReference type="Proteomes" id="UP000472372"/>
    </source>
</evidence>
<dbReference type="Proteomes" id="UP000472372">
    <property type="component" value="Chromosome 3"/>
</dbReference>
<reference evidence="1" key="1">
    <citation type="submission" date="2021-02" db="EMBL/GenBank/DDBJ databases">
        <authorList>
            <person name="Syme A R."/>
            <person name="Syme A R."/>
            <person name="Moolhuijzen P."/>
        </authorList>
    </citation>
    <scope>NUCLEOTIDE SEQUENCE</scope>
    <source>
        <strain evidence="1">W1-1</strain>
    </source>
</reference>
<organism evidence="1 2">
    <name type="scientific">Pyrenophora teres f. teres</name>
    <dbReference type="NCBI Taxonomy" id="97479"/>
    <lineage>
        <taxon>Eukaryota</taxon>
        <taxon>Fungi</taxon>
        <taxon>Dikarya</taxon>
        <taxon>Ascomycota</taxon>
        <taxon>Pezizomycotina</taxon>
        <taxon>Dothideomycetes</taxon>
        <taxon>Pleosporomycetidae</taxon>
        <taxon>Pleosporales</taxon>
        <taxon>Pleosporineae</taxon>
        <taxon>Pleosporaceae</taxon>
        <taxon>Pyrenophora</taxon>
    </lineage>
</organism>
<protein>
    <submittedName>
        <fullName evidence="1">Uncharacterized protein</fullName>
    </submittedName>
</protein>
<sequence>MKLILLNSLALLFATAHALPQTPALAEPTLNDDAICYTPLAGTGCTDQIPEKSALEKAVRKKCIRSCNPYPGWKLGKNQWQCVIAPGDTNGTIYCVL</sequence>
<name>A0A6S6VUA8_9PLEO</name>
<dbReference type="EMBL" id="HG992979">
    <property type="protein sequence ID" value="CAE7021720.1"/>
    <property type="molecule type" value="Genomic_DNA"/>
</dbReference>
<dbReference type="AlphaFoldDB" id="A0A6S6VUA8"/>